<gene>
    <name evidence="1" type="ORF">S03H2_58562</name>
</gene>
<protein>
    <submittedName>
        <fullName evidence="1">Uncharacterized protein</fullName>
    </submittedName>
</protein>
<accession>X1J318</accession>
<evidence type="ECO:0000313" key="1">
    <source>
        <dbReference type="EMBL" id="GAH89071.1"/>
    </source>
</evidence>
<name>X1J318_9ZZZZ</name>
<dbReference type="AlphaFoldDB" id="X1J318"/>
<organism evidence="1">
    <name type="scientific">marine sediment metagenome</name>
    <dbReference type="NCBI Taxonomy" id="412755"/>
    <lineage>
        <taxon>unclassified sequences</taxon>
        <taxon>metagenomes</taxon>
        <taxon>ecological metagenomes</taxon>
    </lineage>
</organism>
<reference evidence="1" key="1">
    <citation type="journal article" date="2014" name="Front. Microbiol.">
        <title>High frequency of phylogenetically diverse reductive dehalogenase-homologous genes in deep subseafloor sedimentary metagenomes.</title>
        <authorList>
            <person name="Kawai M."/>
            <person name="Futagami T."/>
            <person name="Toyoda A."/>
            <person name="Takaki Y."/>
            <person name="Nishi S."/>
            <person name="Hori S."/>
            <person name="Arai W."/>
            <person name="Tsubouchi T."/>
            <person name="Morono Y."/>
            <person name="Uchiyama I."/>
            <person name="Ito T."/>
            <person name="Fujiyama A."/>
            <person name="Inagaki F."/>
            <person name="Takami H."/>
        </authorList>
    </citation>
    <scope>NUCLEOTIDE SEQUENCE</scope>
    <source>
        <strain evidence="1">Expedition CK06-06</strain>
    </source>
</reference>
<proteinExistence type="predicted"/>
<feature type="non-terminal residue" evidence="1">
    <location>
        <position position="1"/>
    </location>
</feature>
<dbReference type="EMBL" id="BARU01037611">
    <property type="protein sequence ID" value="GAH89071.1"/>
    <property type="molecule type" value="Genomic_DNA"/>
</dbReference>
<sequence length="34" mass="3777">IIPRRTPPSTATDEIFTTLVIVIVPRAMALKIIE</sequence>
<comment type="caution">
    <text evidence="1">The sequence shown here is derived from an EMBL/GenBank/DDBJ whole genome shotgun (WGS) entry which is preliminary data.</text>
</comment>